<protein>
    <submittedName>
        <fullName evidence="2">Uncharacterized protein</fullName>
    </submittedName>
</protein>
<dbReference type="InterPro" id="IPR008686">
    <property type="entry name" value="RNA_pol_mitovir"/>
</dbReference>
<evidence type="ECO:0000313" key="3">
    <source>
        <dbReference type="Proteomes" id="UP001419268"/>
    </source>
</evidence>
<gene>
    <name evidence="2" type="ORF">Scep_024261</name>
</gene>
<evidence type="ECO:0000313" key="2">
    <source>
        <dbReference type="EMBL" id="KAK9100831.1"/>
    </source>
</evidence>
<sequence>MVSIALLLFRPNPDFVWLLPVVEPACLLRHQSIASSVRYMTAVSTLACSSSSCAKPFAYGQAQGKLEDCDGGSIPGMGCKEPTKEYRSLSGPDPFVDRLLKHLLLLHVAPHSFNHLLVIAACSPEKGETRKFELTRLQIKPGEVLTRPTQQATPERGRAPLTDKGGAHAHLLVWWCAEQVYPMQRFTRYAVLGDDVVIADNKVAEDYQDSDRKMRHSMPNDGEFASAPTAAI</sequence>
<dbReference type="Proteomes" id="UP001419268">
    <property type="component" value="Unassembled WGS sequence"/>
</dbReference>
<evidence type="ECO:0000256" key="1">
    <source>
        <dbReference type="SAM" id="MobiDB-lite"/>
    </source>
</evidence>
<name>A0AAP0HY38_9MAGN</name>
<dbReference type="AlphaFoldDB" id="A0AAP0HY38"/>
<dbReference type="PANTHER" id="PTHR34456:SF13">
    <property type="entry name" value="REVERSE TRANSCRIPTASE DOMAIN-CONTAINING PROTEIN"/>
    <property type="match status" value="1"/>
</dbReference>
<keyword evidence="3" id="KW-1185">Reference proteome</keyword>
<reference evidence="2 3" key="1">
    <citation type="submission" date="2024-01" db="EMBL/GenBank/DDBJ databases">
        <title>Genome assemblies of Stephania.</title>
        <authorList>
            <person name="Yang L."/>
        </authorList>
    </citation>
    <scope>NUCLEOTIDE SEQUENCE [LARGE SCALE GENOMIC DNA]</scope>
    <source>
        <strain evidence="2">JXDWG</strain>
        <tissue evidence="2">Leaf</tissue>
    </source>
</reference>
<dbReference type="Pfam" id="PF05919">
    <property type="entry name" value="Mitovir_RNA_pol"/>
    <property type="match status" value="1"/>
</dbReference>
<comment type="caution">
    <text evidence="2">The sequence shown here is derived from an EMBL/GenBank/DDBJ whole genome shotgun (WGS) entry which is preliminary data.</text>
</comment>
<dbReference type="PANTHER" id="PTHR34456">
    <property type="entry name" value="MITOVIRUS RNA-DEPENDENT RNA POLYMERASE"/>
    <property type="match status" value="1"/>
</dbReference>
<proteinExistence type="predicted"/>
<organism evidence="2 3">
    <name type="scientific">Stephania cephalantha</name>
    <dbReference type="NCBI Taxonomy" id="152367"/>
    <lineage>
        <taxon>Eukaryota</taxon>
        <taxon>Viridiplantae</taxon>
        <taxon>Streptophyta</taxon>
        <taxon>Embryophyta</taxon>
        <taxon>Tracheophyta</taxon>
        <taxon>Spermatophyta</taxon>
        <taxon>Magnoliopsida</taxon>
        <taxon>Ranunculales</taxon>
        <taxon>Menispermaceae</taxon>
        <taxon>Menispermoideae</taxon>
        <taxon>Cissampelideae</taxon>
        <taxon>Stephania</taxon>
    </lineage>
</organism>
<dbReference type="EMBL" id="JBBNAG010000010">
    <property type="protein sequence ID" value="KAK9100831.1"/>
    <property type="molecule type" value="Genomic_DNA"/>
</dbReference>
<accession>A0AAP0HY38</accession>
<feature type="region of interest" description="Disordered" evidence="1">
    <location>
        <begin position="208"/>
        <end position="232"/>
    </location>
</feature>